<keyword evidence="8 12" id="KW-0028">Amino-acid biosynthesis</keyword>
<evidence type="ECO:0000256" key="14">
    <source>
        <dbReference type="RuleBase" id="RU003658"/>
    </source>
</evidence>
<dbReference type="PANTHER" id="PTHR43090">
    <property type="entry name" value="1-(5-PHOSPHORIBOSYL)-5-[(5-PHOSPHORIBOSYLAMINO)METHYLIDENEAMINO] IMIDAZOLE-4-CARBOXAMIDE ISOMERASE"/>
    <property type="match status" value="1"/>
</dbReference>
<dbReference type="SUPFAM" id="SSF51366">
    <property type="entry name" value="Ribulose-phoshate binding barrel"/>
    <property type="match status" value="1"/>
</dbReference>
<dbReference type="Pfam" id="PF00977">
    <property type="entry name" value="His_biosynth"/>
    <property type="match status" value="1"/>
</dbReference>
<evidence type="ECO:0000256" key="5">
    <source>
        <dbReference type="ARBA" id="ARBA00012550"/>
    </source>
</evidence>
<evidence type="ECO:0000256" key="2">
    <source>
        <dbReference type="ARBA" id="ARBA00004496"/>
    </source>
</evidence>
<reference evidence="15 16" key="1">
    <citation type="submission" date="2020-08" db="EMBL/GenBank/DDBJ databases">
        <title>Bridging the membrane lipid divide: bacteria of the FCB group superphylum have the potential to synthesize archaeal ether lipids.</title>
        <authorList>
            <person name="Villanueva L."/>
            <person name="Von Meijenfeldt F.A.B."/>
            <person name="Westbye A.B."/>
            <person name="Yadav S."/>
            <person name="Hopmans E.C."/>
            <person name="Dutilh B.E."/>
            <person name="Sinninghe Damste J.S."/>
        </authorList>
    </citation>
    <scope>NUCLEOTIDE SEQUENCE [LARGE SCALE GENOMIC DNA]</scope>
    <source>
        <strain evidence="15">NIOZ-UU36</strain>
    </source>
</reference>
<dbReference type="InterPro" id="IPR011060">
    <property type="entry name" value="RibuloseP-bd_barrel"/>
</dbReference>
<dbReference type="EC" id="5.3.1.16" evidence="5 12"/>
<dbReference type="InterPro" id="IPR044524">
    <property type="entry name" value="Isoase_HisA-like"/>
</dbReference>
<protein>
    <recommendedName>
        <fullName evidence="6 12">1-(5-phosphoribosyl)-5-[(5-phosphoribosylamino)methylideneamino] imidazole-4-carboxamide isomerase</fullName>
        <ecNumber evidence="5 12">5.3.1.16</ecNumber>
    </recommendedName>
    <alternativeName>
        <fullName evidence="11 12">Phosphoribosylformimino-5-aminoimidazole carboxamide ribotide isomerase</fullName>
    </alternativeName>
</protein>
<evidence type="ECO:0000256" key="4">
    <source>
        <dbReference type="ARBA" id="ARBA00009667"/>
    </source>
</evidence>
<comment type="caution">
    <text evidence="15">The sequence shown here is derived from an EMBL/GenBank/DDBJ whole genome shotgun (WGS) entry which is preliminary data.</text>
</comment>
<name>A0A8J6TEN2_9CHLR</name>
<comment type="similarity">
    <text evidence="4 12 13">Belongs to the HisA/HisF family.</text>
</comment>
<dbReference type="EMBL" id="JACNJN010000079">
    <property type="protein sequence ID" value="MBC8334783.1"/>
    <property type="molecule type" value="Genomic_DNA"/>
</dbReference>
<evidence type="ECO:0000256" key="10">
    <source>
        <dbReference type="ARBA" id="ARBA00023235"/>
    </source>
</evidence>
<feature type="active site" description="Proton donor" evidence="12">
    <location>
        <position position="135"/>
    </location>
</feature>
<evidence type="ECO:0000256" key="9">
    <source>
        <dbReference type="ARBA" id="ARBA00023102"/>
    </source>
</evidence>
<dbReference type="Gene3D" id="3.20.20.70">
    <property type="entry name" value="Aldolase class I"/>
    <property type="match status" value="1"/>
</dbReference>
<dbReference type="FunFam" id="3.20.20.70:FF:000009">
    <property type="entry name" value="1-(5-phosphoribosyl)-5-[(5-phosphoribosylamino)methylideneamino] imidazole-4-carboxamide isomerase"/>
    <property type="match status" value="1"/>
</dbReference>
<evidence type="ECO:0000256" key="7">
    <source>
        <dbReference type="ARBA" id="ARBA00022490"/>
    </source>
</evidence>
<dbReference type="GO" id="GO:0003949">
    <property type="term" value="F:1-(5-phosphoribosyl)-5-[(5-phosphoribosylamino)methylideneamino]imidazole-4-carboxamide isomerase activity"/>
    <property type="evidence" value="ECO:0007669"/>
    <property type="project" value="UniProtKB-UniRule"/>
</dbReference>
<dbReference type="InterPro" id="IPR023016">
    <property type="entry name" value="HisA/PriA"/>
</dbReference>
<keyword evidence="7 12" id="KW-0963">Cytoplasm</keyword>
<feature type="active site" description="Proton acceptor" evidence="12">
    <location>
        <position position="10"/>
    </location>
</feature>
<comment type="subcellular location">
    <subcellularLocation>
        <location evidence="2 12 14">Cytoplasm</location>
    </subcellularLocation>
</comment>
<evidence type="ECO:0000256" key="13">
    <source>
        <dbReference type="RuleBase" id="RU003657"/>
    </source>
</evidence>
<dbReference type="GO" id="GO:0000105">
    <property type="term" value="P:L-histidine biosynthetic process"/>
    <property type="evidence" value="ECO:0007669"/>
    <property type="project" value="UniProtKB-UniRule"/>
</dbReference>
<evidence type="ECO:0000256" key="8">
    <source>
        <dbReference type="ARBA" id="ARBA00022605"/>
    </source>
</evidence>
<dbReference type="GO" id="GO:0005737">
    <property type="term" value="C:cytoplasm"/>
    <property type="evidence" value="ECO:0007669"/>
    <property type="project" value="UniProtKB-SubCell"/>
</dbReference>
<keyword evidence="9 12" id="KW-0368">Histidine biosynthesis</keyword>
<keyword evidence="10 12" id="KW-0413">Isomerase</keyword>
<evidence type="ECO:0000256" key="6">
    <source>
        <dbReference type="ARBA" id="ARBA00018464"/>
    </source>
</evidence>
<evidence type="ECO:0000256" key="12">
    <source>
        <dbReference type="HAMAP-Rule" id="MF_01014"/>
    </source>
</evidence>
<dbReference type="UniPathway" id="UPA00031">
    <property type="reaction ID" value="UER00009"/>
</dbReference>
<dbReference type="AlphaFoldDB" id="A0A8J6TEN2"/>
<comment type="pathway">
    <text evidence="3 12 14">Amino-acid biosynthesis; L-histidine biosynthesis; L-histidine from 5-phospho-alpha-D-ribose 1-diphosphate: step 4/9.</text>
</comment>
<dbReference type="NCBIfam" id="TIGR00007">
    <property type="entry name" value="1-(5-phosphoribosyl)-5-[(5-phosphoribosylamino)methylideneamino]imidazole-4-carboxamide isomerase"/>
    <property type="match status" value="1"/>
</dbReference>
<sequence>MSFTIYPAIDLRAGEVVRLRQGDPTQQKAYSSDPAQIAQNWQAQGAHWLHLVNLDGAFGENTEPNQRAIKNILAACGDKIFTQLGGGLRSLDDIRSALALGITRVILGTAILENSSFAEKAIGEFGADRIVFGLDARDGVLMTRGWQKASDRSLFEFASALKEIGATMIIYTNIATDGMGIGNDTQNTRQLAEQSGLDVIASGGIASLDDVRQVKEAGLSGVIIGRALYENHLSLKEALIC</sequence>
<dbReference type="HAMAP" id="MF_01014">
    <property type="entry name" value="HisA"/>
    <property type="match status" value="1"/>
</dbReference>
<evidence type="ECO:0000313" key="16">
    <source>
        <dbReference type="Proteomes" id="UP000614469"/>
    </source>
</evidence>
<comment type="catalytic activity">
    <reaction evidence="1 12 14">
        <text>1-(5-phospho-beta-D-ribosyl)-5-[(5-phospho-beta-D-ribosylamino)methylideneamino]imidazole-4-carboxamide = 5-[(5-phospho-1-deoxy-D-ribulos-1-ylimino)methylamino]-1-(5-phospho-beta-D-ribosyl)imidazole-4-carboxamide</text>
        <dbReference type="Rhea" id="RHEA:15469"/>
        <dbReference type="ChEBI" id="CHEBI:58435"/>
        <dbReference type="ChEBI" id="CHEBI:58525"/>
        <dbReference type="EC" id="5.3.1.16"/>
    </reaction>
</comment>
<dbReference type="CDD" id="cd04732">
    <property type="entry name" value="HisA"/>
    <property type="match status" value="1"/>
</dbReference>
<accession>A0A8J6TEN2</accession>
<proteinExistence type="inferred from homology"/>
<dbReference type="InterPro" id="IPR013785">
    <property type="entry name" value="Aldolase_TIM"/>
</dbReference>
<evidence type="ECO:0000313" key="15">
    <source>
        <dbReference type="EMBL" id="MBC8334783.1"/>
    </source>
</evidence>
<dbReference type="InterPro" id="IPR006063">
    <property type="entry name" value="HisA_bact_arch"/>
</dbReference>
<evidence type="ECO:0000256" key="3">
    <source>
        <dbReference type="ARBA" id="ARBA00005133"/>
    </source>
</evidence>
<gene>
    <name evidence="12 15" type="primary">hisA</name>
    <name evidence="15" type="ORF">H8E29_05925</name>
</gene>
<evidence type="ECO:0000256" key="11">
    <source>
        <dbReference type="ARBA" id="ARBA00030547"/>
    </source>
</evidence>
<dbReference type="InterPro" id="IPR006062">
    <property type="entry name" value="His_biosynth"/>
</dbReference>
<dbReference type="PANTHER" id="PTHR43090:SF2">
    <property type="entry name" value="1-(5-PHOSPHORIBOSYL)-5-[(5-PHOSPHORIBOSYLAMINO)METHYLIDENEAMINO] IMIDAZOLE-4-CARBOXAMIDE ISOMERASE"/>
    <property type="match status" value="1"/>
</dbReference>
<organism evidence="15 16">
    <name type="scientific">Candidatus Desulfolinea nitratireducens</name>
    <dbReference type="NCBI Taxonomy" id="2841698"/>
    <lineage>
        <taxon>Bacteria</taxon>
        <taxon>Bacillati</taxon>
        <taxon>Chloroflexota</taxon>
        <taxon>Anaerolineae</taxon>
        <taxon>Anaerolineales</taxon>
        <taxon>Anaerolineales incertae sedis</taxon>
        <taxon>Candidatus Desulfolinea</taxon>
    </lineage>
</organism>
<dbReference type="Proteomes" id="UP000614469">
    <property type="component" value="Unassembled WGS sequence"/>
</dbReference>
<dbReference type="GO" id="GO:0000162">
    <property type="term" value="P:L-tryptophan biosynthetic process"/>
    <property type="evidence" value="ECO:0007669"/>
    <property type="project" value="TreeGrafter"/>
</dbReference>
<evidence type="ECO:0000256" key="1">
    <source>
        <dbReference type="ARBA" id="ARBA00000901"/>
    </source>
</evidence>